<dbReference type="RefSeq" id="WP_185058018.1">
    <property type="nucleotide sequence ID" value="NZ_CP157809.1"/>
</dbReference>
<organism evidence="2 3">
    <name type="scientific">Streptomyces rapamycinicus</name>
    <dbReference type="NCBI Taxonomy" id="1226757"/>
    <lineage>
        <taxon>Bacteria</taxon>
        <taxon>Bacillati</taxon>
        <taxon>Actinomycetota</taxon>
        <taxon>Actinomycetes</taxon>
        <taxon>Kitasatosporales</taxon>
        <taxon>Streptomycetaceae</taxon>
        <taxon>Streptomyces</taxon>
        <taxon>Streptomyces violaceusniger group</taxon>
    </lineage>
</organism>
<evidence type="ECO:0000313" key="3">
    <source>
        <dbReference type="Proteomes" id="UP000530530"/>
    </source>
</evidence>
<dbReference type="Proteomes" id="UP000530530">
    <property type="component" value="Unassembled WGS sequence"/>
</dbReference>
<protein>
    <recommendedName>
        <fullName evidence="4">Integrase</fullName>
    </recommendedName>
</protein>
<sequence>MLKQQSNRGTPGDRQRGEVAAEDMKRVMPADFAELQRTARGYCRTVDSTRSRKRMDGSATVVRSDYALLGTDDVSDDVTQDAVLIFAKRLGEIVATCEVSAVWIDSREPCAWQYVRRDGETIIVTRKTLHYWAVRDAAARNGYRMDVKPEEDDATPGKQVTRGIPHADKLTTLAVTPYLSGNSETIFRSAWGDGNEYPTLRRMLRHASNADDLGRAGVIGKTAQEMYGGPLNSSSKVQRARDAGAKEWRELSASLDTARDELIYRSTRPQKDD</sequence>
<dbReference type="EMBL" id="JACHNG010000001">
    <property type="protein sequence ID" value="MBB4786018.1"/>
    <property type="molecule type" value="Genomic_DNA"/>
</dbReference>
<evidence type="ECO:0000313" key="2">
    <source>
        <dbReference type="EMBL" id="MBB4786018.1"/>
    </source>
</evidence>
<feature type="region of interest" description="Disordered" evidence="1">
    <location>
        <begin position="1"/>
        <end position="21"/>
    </location>
</feature>
<comment type="caution">
    <text evidence="2">The sequence shown here is derived from an EMBL/GenBank/DDBJ whole genome shotgun (WGS) entry which is preliminary data.</text>
</comment>
<keyword evidence="3" id="KW-1185">Reference proteome</keyword>
<proteinExistence type="predicted"/>
<name>A0ABR6LWP0_9ACTN</name>
<gene>
    <name evidence="2" type="ORF">BJY27_006979</name>
</gene>
<evidence type="ECO:0008006" key="4">
    <source>
        <dbReference type="Google" id="ProtNLM"/>
    </source>
</evidence>
<feature type="compositionally biased region" description="Basic and acidic residues" evidence="1">
    <location>
        <begin position="11"/>
        <end position="21"/>
    </location>
</feature>
<accession>A0ABR6LWP0</accession>
<evidence type="ECO:0000256" key="1">
    <source>
        <dbReference type="SAM" id="MobiDB-lite"/>
    </source>
</evidence>
<reference evidence="2 3" key="1">
    <citation type="submission" date="2020-08" db="EMBL/GenBank/DDBJ databases">
        <title>Sequencing the genomes of 1000 actinobacteria strains.</title>
        <authorList>
            <person name="Klenk H.-P."/>
        </authorList>
    </citation>
    <scope>NUCLEOTIDE SEQUENCE [LARGE SCALE GENOMIC DNA]</scope>
    <source>
        <strain evidence="2 3">DSM 41530</strain>
    </source>
</reference>